<sequence length="83" mass="9801">MEKLEYYILFPNYTEGMKLESILKENKIKYIISPTPRQLSSCCGISIKYEKENEGKIKSLVKENKINTEGFFPLKRVIKNFYV</sequence>
<proteinExistence type="predicted"/>
<dbReference type="RefSeq" id="WP_138209163.1">
    <property type="nucleotide sequence ID" value="NZ_CBCRUQ010000015.1"/>
</dbReference>
<protein>
    <submittedName>
        <fullName evidence="2">Protein of uncharacterized function (DUF3343)</fullName>
    </submittedName>
</protein>
<dbReference type="Proteomes" id="UP000308489">
    <property type="component" value="Chromosome 1"/>
</dbReference>
<gene>
    <name evidence="2" type="ORF">NCTC503_00353</name>
</gene>
<dbReference type="InterPro" id="IPR021778">
    <property type="entry name" value="Se/S_carrier-like"/>
</dbReference>
<evidence type="ECO:0000259" key="1">
    <source>
        <dbReference type="Pfam" id="PF11823"/>
    </source>
</evidence>
<reference evidence="2 3" key="1">
    <citation type="submission" date="2019-05" db="EMBL/GenBank/DDBJ databases">
        <authorList>
            <consortium name="Pathogen Informatics"/>
        </authorList>
    </citation>
    <scope>NUCLEOTIDE SEQUENCE [LARGE SCALE GENOMIC DNA]</scope>
    <source>
        <strain evidence="2 3">NCTC503</strain>
    </source>
</reference>
<feature type="domain" description="Putative Se/S carrier protein-like" evidence="1">
    <location>
        <begin position="5"/>
        <end position="72"/>
    </location>
</feature>
<dbReference type="KEGG" id="hhw:NCTC503_00353"/>
<keyword evidence="3" id="KW-1185">Reference proteome</keyword>
<organism evidence="2 3">
    <name type="scientific">Hathewaya histolytica</name>
    <name type="common">Clostridium histolyticum</name>
    <dbReference type="NCBI Taxonomy" id="1498"/>
    <lineage>
        <taxon>Bacteria</taxon>
        <taxon>Bacillati</taxon>
        <taxon>Bacillota</taxon>
        <taxon>Clostridia</taxon>
        <taxon>Eubacteriales</taxon>
        <taxon>Clostridiaceae</taxon>
        <taxon>Hathewaya</taxon>
    </lineage>
</organism>
<dbReference type="EMBL" id="LR590481">
    <property type="protein sequence ID" value="VTQ83433.1"/>
    <property type="molecule type" value="Genomic_DNA"/>
</dbReference>
<evidence type="ECO:0000313" key="2">
    <source>
        <dbReference type="EMBL" id="VTQ83433.1"/>
    </source>
</evidence>
<dbReference type="AlphaFoldDB" id="A0A4U9R0L5"/>
<dbReference type="Pfam" id="PF11823">
    <property type="entry name" value="Se_S_carrier"/>
    <property type="match status" value="1"/>
</dbReference>
<accession>A0A4U9R0L5</accession>
<name>A0A4U9R0L5_HATHI</name>
<dbReference type="OrthoDB" id="362866at2"/>
<evidence type="ECO:0000313" key="3">
    <source>
        <dbReference type="Proteomes" id="UP000308489"/>
    </source>
</evidence>